<sequence>MAEVARETPIDAADLPAYAGRLFDGFQARPQVLRLATWYELEHGPSVDIPGPVARNNQHKAAAIAKAQAAPLRSGGRPAAGVARQLHVVNHVRARA</sequence>
<dbReference type="RefSeq" id="WP_128799177.1">
    <property type="nucleotide sequence ID" value="NZ_CP034669.1"/>
</dbReference>
<evidence type="ECO:0000313" key="3">
    <source>
        <dbReference type="Proteomes" id="UP000288758"/>
    </source>
</evidence>
<reference evidence="2 3" key="1">
    <citation type="submission" date="2018-12" db="EMBL/GenBank/DDBJ databases">
        <title>Complete Genome Sequence of the Corallopyronin A producing Myxobacterium Corallococcus coralloides B035.</title>
        <authorList>
            <person name="Bouhired S.M."/>
            <person name="Rupp O."/>
            <person name="Blom J."/>
            <person name="Schaeberle T.F."/>
            <person name="Kehraus S."/>
            <person name="Schiefer A."/>
            <person name="Pfarr K."/>
            <person name="Goesmann A."/>
            <person name="Hoerauf A."/>
            <person name="Koenig G.M."/>
        </authorList>
    </citation>
    <scope>NUCLEOTIDE SEQUENCE [LARGE SCALE GENOMIC DNA]</scope>
    <source>
        <strain evidence="2 3">B035</strain>
    </source>
</reference>
<evidence type="ECO:0000313" key="2">
    <source>
        <dbReference type="EMBL" id="QAT87910.1"/>
    </source>
</evidence>
<protein>
    <submittedName>
        <fullName evidence="2">TetR family transcriptional regulator</fullName>
    </submittedName>
</protein>
<evidence type="ECO:0000259" key="1">
    <source>
        <dbReference type="Pfam" id="PF17926"/>
    </source>
</evidence>
<dbReference type="AlphaFoldDB" id="A0A410S187"/>
<dbReference type="Proteomes" id="UP000288758">
    <property type="component" value="Chromosome"/>
</dbReference>
<gene>
    <name evidence="2" type="primary">envR2</name>
    <name evidence="2" type="ORF">EJ065_6381</name>
</gene>
<dbReference type="Gene3D" id="1.10.357.10">
    <property type="entry name" value="Tetracycline Repressor, domain 2"/>
    <property type="match status" value="1"/>
</dbReference>
<dbReference type="Pfam" id="PF17926">
    <property type="entry name" value="TetR_C_21"/>
    <property type="match status" value="1"/>
</dbReference>
<name>A0A410S187_CORCK</name>
<accession>A0A410S187</accession>
<feature type="domain" description="HTH-type transcriptional repressor Sco4008 C-terminal" evidence="1">
    <location>
        <begin position="14"/>
        <end position="70"/>
    </location>
</feature>
<dbReference type="EMBL" id="CP034669">
    <property type="protein sequence ID" value="QAT87910.1"/>
    <property type="molecule type" value="Genomic_DNA"/>
</dbReference>
<dbReference type="InterPro" id="IPR041467">
    <property type="entry name" value="Sco4008_C"/>
</dbReference>
<proteinExistence type="predicted"/>
<organism evidence="2 3">
    <name type="scientific">Corallococcus coralloides</name>
    <name type="common">Myxococcus coralloides</name>
    <dbReference type="NCBI Taxonomy" id="184914"/>
    <lineage>
        <taxon>Bacteria</taxon>
        <taxon>Pseudomonadati</taxon>
        <taxon>Myxococcota</taxon>
        <taxon>Myxococcia</taxon>
        <taxon>Myxococcales</taxon>
        <taxon>Cystobacterineae</taxon>
        <taxon>Myxococcaceae</taxon>
        <taxon>Corallococcus</taxon>
    </lineage>
</organism>